<accession>A0A8B6E2F6</accession>
<keyword evidence="6 7" id="KW-0472">Membrane</keyword>
<evidence type="ECO:0000256" key="5">
    <source>
        <dbReference type="ARBA" id="ARBA00022989"/>
    </source>
</evidence>
<dbReference type="SUPFAM" id="SSF103473">
    <property type="entry name" value="MFS general substrate transporter"/>
    <property type="match status" value="1"/>
</dbReference>
<organism evidence="9 10">
    <name type="scientific">Mytilus galloprovincialis</name>
    <name type="common">Mediterranean mussel</name>
    <dbReference type="NCBI Taxonomy" id="29158"/>
    <lineage>
        <taxon>Eukaryota</taxon>
        <taxon>Metazoa</taxon>
        <taxon>Spiralia</taxon>
        <taxon>Lophotrochozoa</taxon>
        <taxon>Mollusca</taxon>
        <taxon>Bivalvia</taxon>
        <taxon>Autobranchia</taxon>
        <taxon>Pteriomorphia</taxon>
        <taxon>Mytilida</taxon>
        <taxon>Mytiloidea</taxon>
        <taxon>Mytilidae</taxon>
        <taxon>Mytilinae</taxon>
        <taxon>Mytilus</taxon>
    </lineage>
</organism>
<reference evidence="9" key="1">
    <citation type="submission" date="2018-11" db="EMBL/GenBank/DDBJ databases">
        <authorList>
            <person name="Alioto T."/>
            <person name="Alioto T."/>
        </authorList>
    </citation>
    <scope>NUCLEOTIDE SEQUENCE</scope>
</reference>
<dbReference type="GO" id="GO:0016020">
    <property type="term" value="C:membrane"/>
    <property type="evidence" value="ECO:0007669"/>
    <property type="project" value="UniProtKB-SubCell"/>
</dbReference>
<evidence type="ECO:0000256" key="4">
    <source>
        <dbReference type="ARBA" id="ARBA00022847"/>
    </source>
</evidence>
<feature type="transmembrane region" description="Helical" evidence="7">
    <location>
        <begin position="310"/>
        <end position="327"/>
    </location>
</feature>
<dbReference type="Pfam" id="PF07690">
    <property type="entry name" value="MFS_1"/>
    <property type="match status" value="1"/>
</dbReference>
<feature type="transmembrane region" description="Helical" evidence="7">
    <location>
        <begin position="116"/>
        <end position="133"/>
    </location>
</feature>
<evidence type="ECO:0000256" key="7">
    <source>
        <dbReference type="SAM" id="Phobius"/>
    </source>
</evidence>
<protein>
    <submittedName>
        <fullName evidence="9">MFS transporter, ACS family, hexuronate transporter</fullName>
    </submittedName>
</protein>
<evidence type="ECO:0000256" key="3">
    <source>
        <dbReference type="ARBA" id="ARBA00022692"/>
    </source>
</evidence>
<dbReference type="InterPro" id="IPR011701">
    <property type="entry name" value="MFS"/>
</dbReference>
<evidence type="ECO:0000259" key="8">
    <source>
        <dbReference type="PROSITE" id="PS50850"/>
    </source>
</evidence>
<feature type="transmembrane region" description="Helical" evidence="7">
    <location>
        <begin position="273"/>
        <end position="298"/>
    </location>
</feature>
<dbReference type="Gene3D" id="1.20.1250.20">
    <property type="entry name" value="MFS general substrate transporter like domains"/>
    <property type="match status" value="2"/>
</dbReference>
<evidence type="ECO:0000256" key="2">
    <source>
        <dbReference type="ARBA" id="ARBA00022448"/>
    </source>
</evidence>
<keyword evidence="5 7" id="KW-1133">Transmembrane helix</keyword>
<proteinExistence type="predicted"/>
<dbReference type="Proteomes" id="UP000596742">
    <property type="component" value="Unassembled WGS sequence"/>
</dbReference>
<gene>
    <name evidence="9" type="ORF">MGAL_10B058842</name>
</gene>
<dbReference type="PANTHER" id="PTHR11662">
    <property type="entry name" value="SOLUTE CARRIER FAMILY 17"/>
    <property type="match status" value="1"/>
</dbReference>
<feature type="transmembrane region" description="Helical" evidence="7">
    <location>
        <begin position="176"/>
        <end position="198"/>
    </location>
</feature>
<dbReference type="InterPro" id="IPR050382">
    <property type="entry name" value="MFS_Na/Anion_cotransporter"/>
</dbReference>
<feature type="domain" description="Major facilitator superfamily (MFS) profile" evidence="8">
    <location>
        <begin position="24"/>
        <end position="465"/>
    </location>
</feature>
<evidence type="ECO:0000256" key="6">
    <source>
        <dbReference type="ARBA" id="ARBA00023136"/>
    </source>
</evidence>
<dbReference type="InterPro" id="IPR020846">
    <property type="entry name" value="MFS_dom"/>
</dbReference>
<feature type="transmembrane region" description="Helical" evidence="7">
    <location>
        <begin position="348"/>
        <end position="368"/>
    </location>
</feature>
<dbReference type="GO" id="GO:0015293">
    <property type="term" value="F:symporter activity"/>
    <property type="evidence" value="ECO:0007669"/>
    <property type="project" value="UniProtKB-KW"/>
</dbReference>
<keyword evidence="3 7" id="KW-0812">Transmembrane</keyword>
<feature type="transmembrane region" description="Helical" evidence="7">
    <location>
        <begin position="139"/>
        <end position="164"/>
    </location>
</feature>
<feature type="transmembrane region" description="Helical" evidence="7">
    <location>
        <begin position="407"/>
        <end position="429"/>
    </location>
</feature>
<sequence length="491" mass="53951">MMESSKQDVPCIFSQRWILSYFVFIGITLQNALRSNLSVAIVCMVKTGNISSESRVNNSFPEHCKLHIDDQIPIENAEFDWDKSTQAKLLSSFFYGYICTQIIGGWLSDTYGGRRVFGIALIISGICSLLTPVCARTSVYAVFVARVILGLSSGVVLPSGNSIIGRWAPLFEKSKLTSFACLGVAFGIVVSFITSGYLCKHGFDNGWGSIFYLTGGCTVLWAVAWFLIARDTPDQNKWISKEELNYIKSNIQFDTSKRTAVVPWCQIATNPAFLAILVAHFCVNWVLYALVTSIPIFMKTVLKYDIKSNGALSSLPFACQVITGFLLSQLVDFLRKRSLISTTIIRRLCSCLGFVGSGVFLIGTGFTSCKDREIAVVLLSLAFLFAGFHNAGCLVNNIDIGQKYAGTLFGLTNTLATVPGMVAPIVTSILTPNDTAEEWRLMFYVCAGVCLLGIVVFGCLASGEVQEWAKDETEVNIEKPKNIDKNENTKF</sequence>
<evidence type="ECO:0000313" key="10">
    <source>
        <dbReference type="Proteomes" id="UP000596742"/>
    </source>
</evidence>
<dbReference type="FunFam" id="1.20.1250.20:FF:000003">
    <property type="entry name" value="Solute carrier family 17 member 3"/>
    <property type="match status" value="1"/>
</dbReference>
<dbReference type="PROSITE" id="PS50850">
    <property type="entry name" value="MFS"/>
    <property type="match status" value="1"/>
</dbReference>
<dbReference type="PANTHER" id="PTHR11662:SF399">
    <property type="entry name" value="FI19708P1-RELATED"/>
    <property type="match status" value="1"/>
</dbReference>
<keyword evidence="4" id="KW-0769">Symport</keyword>
<dbReference type="FunFam" id="1.20.1250.20:FF:000423">
    <property type="entry name" value="Putative inorganic phosphate cotransporter-like Protein"/>
    <property type="match status" value="1"/>
</dbReference>
<feature type="transmembrane region" description="Helical" evidence="7">
    <location>
        <begin position="441"/>
        <end position="461"/>
    </location>
</feature>
<keyword evidence="10" id="KW-1185">Reference proteome</keyword>
<evidence type="ECO:0000313" key="9">
    <source>
        <dbReference type="EMBL" id="VDI27308.1"/>
    </source>
</evidence>
<dbReference type="CDD" id="cd17318">
    <property type="entry name" value="MFS_SLC17"/>
    <property type="match status" value="1"/>
</dbReference>
<feature type="transmembrane region" description="Helical" evidence="7">
    <location>
        <begin position="210"/>
        <end position="228"/>
    </location>
</feature>
<dbReference type="OrthoDB" id="2985014at2759"/>
<name>A0A8B6E2F6_MYTGA</name>
<dbReference type="InterPro" id="IPR036259">
    <property type="entry name" value="MFS_trans_sf"/>
</dbReference>
<feature type="transmembrane region" description="Helical" evidence="7">
    <location>
        <begin position="374"/>
        <end position="395"/>
    </location>
</feature>
<dbReference type="GO" id="GO:0006820">
    <property type="term" value="P:monoatomic anion transport"/>
    <property type="evidence" value="ECO:0007669"/>
    <property type="project" value="TreeGrafter"/>
</dbReference>
<dbReference type="AlphaFoldDB" id="A0A8B6E2F6"/>
<keyword evidence="2" id="KW-0813">Transport</keyword>
<evidence type="ECO:0000256" key="1">
    <source>
        <dbReference type="ARBA" id="ARBA00004141"/>
    </source>
</evidence>
<comment type="caution">
    <text evidence="9">The sequence shown here is derived from an EMBL/GenBank/DDBJ whole genome shotgun (WGS) entry which is preliminary data.</text>
</comment>
<dbReference type="EMBL" id="UYJE01004346">
    <property type="protein sequence ID" value="VDI27308.1"/>
    <property type="molecule type" value="Genomic_DNA"/>
</dbReference>
<comment type="subcellular location">
    <subcellularLocation>
        <location evidence="1">Membrane</location>
        <topology evidence="1">Multi-pass membrane protein</topology>
    </subcellularLocation>
</comment>